<dbReference type="EMBL" id="AP019791">
    <property type="protein sequence ID" value="BBL79067.1"/>
    <property type="molecule type" value="Genomic_DNA"/>
</dbReference>
<evidence type="ECO:0000256" key="1">
    <source>
        <dbReference type="SAM" id="Phobius"/>
    </source>
</evidence>
<accession>A0A510HL25</accession>
<protein>
    <submittedName>
        <fullName evidence="2">ZIP family metal transporter</fullName>
    </submittedName>
</protein>
<gene>
    <name evidence="2" type="ORF">RxyAA322_09210</name>
</gene>
<feature type="transmembrane region" description="Helical" evidence="1">
    <location>
        <begin position="189"/>
        <end position="207"/>
    </location>
</feature>
<keyword evidence="1" id="KW-0472">Membrane</keyword>
<keyword evidence="3" id="KW-1185">Reference proteome</keyword>
<feature type="transmembrane region" description="Helical" evidence="1">
    <location>
        <begin position="39"/>
        <end position="57"/>
    </location>
</feature>
<proteinExistence type="predicted"/>
<dbReference type="Proteomes" id="UP000318065">
    <property type="component" value="Chromosome"/>
</dbReference>
<reference evidence="2" key="1">
    <citation type="journal article" date="2019" name="Microbiol. Resour. Announc.">
        <title>Complete Genome Sequence of Rubrobacter xylanophilus Strain AA3-22, Isolated from Arima Onsen in Japan.</title>
        <authorList>
            <person name="Tomariguchi N."/>
            <person name="Miyazaki K."/>
        </authorList>
    </citation>
    <scope>NUCLEOTIDE SEQUENCE [LARGE SCALE GENOMIC DNA]</scope>
    <source>
        <strain evidence="2">AA3-22</strain>
    </source>
</reference>
<organism evidence="2 3">
    <name type="scientific">Rubrobacter xylanophilus</name>
    <dbReference type="NCBI Taxonomy" id="49319"/>
    <lineage>
        <taxon>Bacteria</taxon>
        <taxon>Bacillati</taxon>
        <taxon>Actinomycetota</taxon>
        <taxon>Rubrobacteria</taxon>
        <taxon>Rubrobacterales</taxon>
        <taxon>Rubrobacteraceae</taxon>
        <taxon>Rubrobacter</taxon>
    </lineage>
</organism>
<feature type="transmembrane region" description="Helical" evidence="1">
    <location>
        <begin position="126"/>
        <end position="145"/>
    </location>
</feature>
<evidence type="ECO:0000313" key="2">
    <source>
        <dbReference type="EMBL" id="BBL79067.1"/>
    </source>
</evidence>
<name>A0A510HL25_9ACTN</name>
<dbReference type="RefSeq" id="WP_197735549.1">
    <property type="nucleotide sequence ID" value="NZ_AP019791.1"/>
</dbReference>
<dbReference type="AlphaFoldDB" id="A0A510HL25"/>
<feature type="transmembrane region" description="Helical" evidence="1">
    <location>
        <begin position="219"/>
        <end position="236"/>
    </location>
</feature>
<feature type="transmembrane region" description="Helical" evidence="1">
    <location>
        <begin position="95"/>
        <end position="120"/>
    </location>
</feature>
<keyword evidence="1" id="KW-0812">Transmembrane</keyword>
<feature type="transmembrane region" description="Helical" evidence="1">
    <location>
        <begin position="63"/>
        <end position="83"/>
    </location>
</feature>
<feature type="transmembrane region" description="Helical" evidence="1">
    <location>
        <begin position="6"/>
        <end position="27"/>
    </location>
</feature>
<evidence type="ECO:0000313" key="3">
    <source>
        <dbReference type="Proteomes" id="UP000318065"/>
    </source>
</evidence>
<feature type="transmembrane region" description="Helical" evidence="1">
    <location>
        <begin position="157"/>
        <end position="183"/>
    </location>
</feature>
<sequence>MIGTLLSFTVFPVAAIVLGGVVAAFRAPGPGLSSAIQHFAAGAVFSAVAAELVFDLLNRDKLVPLLIGFTVGTTLMLLIKLLTQKVEESGEGAQQAAGITATSAIDVFVDGLVIGIGVAAGAGGGLLLTIALTLEVVFLGVAVSAQLVGGGASRRKAIAAAVGLGLALAVGAVGGGLVVGGLSGSVQDALIAFGGAALLYLVTEELLVEAHEVREGPLMTASFFAAFLLILALEIVA</sequence>
<keyword evidence="1" id="KW-1133">Transmembrane helix</keyword>